<name>A0A6P7LTC4_BETSP</name>
<dbReference type="InterPro" id="IPR000323">
    <property type="entry name" value="Cu2_ascorb_mOase_N"/>
</dbReference>
<dbReference type="Gene3D" id="2.60.120.310">
    <property type="entry name" value="Copper type II, ascorbate-dependent monooxygenase, N-terminal domain"/>
    <property type="match status" value="1"/>
</dbReference>
<dbReference type="OrthoDB" id="10003276at2759"/>
<organism evidence="13 14">
    <name type="scientific">Betta splendens</name>
    <name type="common">Siamese fighting fish</name>
    <dbReference type="NCBI Taxonomy" id="158456"/>
    <lineage>
        <taxon>Eukaryota</taxon>
        <taxon>Metazoa</taxon>
        <taxon>Chordata</taxon>
        <taxon>Craniata</taxon>
        <taxon>Vertebrata</taxon>
        <taxon>Euteleostomi</taxon>
        <taxon>Actinopterygii</taxon>
        <taxon>Neopterygii</taxon>
        <taxon>Teleostei</taxon>
        <taxon>Neoteleostei</taxon>
        <taxon>Acanthomorphata</taxon>
        <taxon>Anabantaria</taxon>
        <taxon>Anabantiformes</taxon>
        <taxon>Anabantoidei</taxon>
        <taxon>Osphronemidae</taxon>
        <taxon>Betta</taxon>
    </lineage>
</organism>
<dbReference type="Gene3D" id="2.60.40.1210">
    <property type="entry name" value="Cellobiose dehydrogenase, cytochrome domain"/>
    <property type="match status" value="1"/>
</dbReference>
<keyword evidence="10" id="KW-0325">Glycoprotein</keyword>
<sequence length="563" mass="62805">MRCLLPFIPFLSLCLVSTKGNGDLDPVMPFMVHLDPDSLVSLKWGFDNVQGIMTFQLAVNTTGWVGIGFSPNGGMKGSDLVIGGYGTDGSYFADYHATGNSRPLVDEQQSYTLLSTSETDGQTVLTFQRPLRTCDDQDVEITAQPVKLIYAYGTTDDISYHGARRGTREINLLNYTPRTASSSSNYLDVTVNITVPPVQTYYHCKVMSFSNLITKLHIYEVEPMIENRDLVHHMLLHRCPLFVREEYDGPCFQGDMGDRCFGVVAAWAVGGEATTLPESAGIPIGGGEGSTFYRLEIHYNNPNSVKGRRDTSGLRLHYTTNLRQHDVGILTAGVLEVGHLKYNIPPNAEEFHTYGVCNTTVISQLVNPMPDLQMFAVILHTHLTGRKVRVGQYRDGKQIDFLGLDENYDFDLQQVTHLGKVKTVKQGDDIVVECTYSTVNRTAVTRMGLATTDEMCLAFLFYYPATKISQCISHPNTTQLRNSNYQMSESEIVQYEGLLKTLPQLQIVSDENARFAVYQEGVVRKMMETPNATCQRNASQGLCTSWFFNPAGMIFLLLCILIE</sequence>
<evidence type="ECO:0000256" key="1">
    <source>
        <dbReference type="ARBA" id="ARBA00001973"/>
    </source>
</evidence>
<dbReference type="InterPro" id="IPR024548">
    <property type="entry name" value="Cu2_monoox_C"/>
</dbReference>
<evidence type="ECO:0000256" key="5">
    <source>
        <dbReference type="ARBA" id="ARBA00023002"/>
    </source>
</evidence>
<dbReference type="SUPFAM" id="SSF49742">
    <property type="entry name" value="PHM/PNGase F"/>
    <property type="match status" value="2"/>
</dbReference>
<evidence type="ECO:0000259" key="12">
    <source>
        <dbReference type="PROSITE" id="PS50836"/>
    </source>
</evidence>
<dbReference type="PROSITE" id="PS50836">
    <property type="entry name" value="DOMON"/>
    <property type="match status" value="1"/>
</dbReference>
<dbReference type="CTD" id="553484"/>
<dbReference type="FunFam" id="2.60.120.230:FF:000001">
    <property type="entry name" value="Monooxygenase, DBH-like 1"/>
    <property type="match status" value="1"/>
</dbReference>
<dbReference type="Pfam" id="PF03712">
    <property type="entry name" value="Cu2_monoox_C"/>
    <property type="match status" value="1"/>
</dbReference>
<dbReference type="InterPro" id="IPR005018">
    <property type="entry name" value="DOMON_domain"/>
</dbReference>
<dbReference type="GO" id="GO:0030667">
    <property type="term" value="C:secretory granule membrane"/>
    <property type="evidence" value="ECO:0007669"/>
    <property type="project" value="TreeGrafter"/>
</dbReference>
<comment type="subcellular location">
    <subcellularLocation>
        <location evidence="2">Membrane</location>
        <topology evidence="2">Single-pass type I membrane protein</topology>
    </subcellularLocation>
</comment>
<evidence type="ECO:0000256" key="9">
    <source>
        <dbReference type="ARBA" id="ARBA00023157"/>
    </source>
</evidence>
<keyword evidence="4 11" id="KW-0732">Signal</keyword>
<dbReference type="GO" id="GO:0006589">
    <property type="term" value="P:octopamine biosynthetic process"/>
    <property type="evidence" value="ECO:0007669"/>
    <property type="project" value="TreeGrafter"/>
</dbReference>
<keyword evidence="8" id="KW-0472">Membrane</keyword>
<dbReference type="Proteomes" id="UP000515150">
    <property type="component" value="Chromosome 24"/>
</dbReference>
<dbReference type="GO" id="GO:0005615">
    <property type="term" value="C:extracellular space"/>
    <property type="evidence" value="ECO:0007669"/>
    <property type="project" value="TreeGrafter"/>
</dbReference>
<evidence type="ECO:0000256" key="8">
    <source>
        <dbReference type="ARBA" id="ARBA00023136"/>
    </source>
</evidence>
<accession>A0A6P7LTC4</accession>
<dbReference type="SMART" id="SM00664">
    <property type="entry name" value="DoH"/>
    <property type="match status" value="1"/>
</dbReference>
<evidence type="ECO:0000256" key="7">
    <source>
        <dbReference type="ARBA" id="ARBA00023033"/>
    </source>
</evidence>
<keyword evidence="6" id="KW-0186">Copper</keyword>
<dbReference type="RefSeq" id="XP_028998061.1">
    <property type="nucleotide sequence ID" value="XM_029142228.3"/>
</dbReference>
<dbReference type="PANTHER" id="PTHR10157:SF41">
    <property type="entry name" value="DBH-LIKE MONOOXYGENASE PROTEIN 2 HOMOLOG"/>
    <property type="match status" value="1"/>
</dbReference>
<dbReference type="InterPro" id="IPR014784">
    <property type="entry name" value="Cu2_ascorb_mOase-like_C"/>
</dbReference>
<evidence type="ECO:0000256" key="6">
    <source>
        <dbReference type="ARBA" id="ARBA00023008"/>
    </source>
</evidence>
<dbReference type="InterPro" id="IPR000945">
    <property type="entry name" value="DBH-like"/>
</dbReference>
<evidence type="ECO:0000256" key="2">
    <source>
        <dbReference type="ARBA" id="ARBA00004479"/>
    </source>
</evidence>
<evidence type="ECO:0000256" key="4">
    <source>
        <dbReference type="ARBA" id="ARBA00022729"/>
    </source>
</evidence>
<gene>
    <name evidence="14" type="primary">moxd1l</name>
</gene>
<dbReference type="SUPFAM" id="SSF49344">
    <property type="entry name" value="CBD9-like"/>
    <property type="match status" value="1"/>
</dbReference>
<dbReference type="PANTHER" id="PTHR10157">
    <property type="entry name" value="DOPAMINE BETA HYDROXYLASE RELATED"/>
    <property type="match status" value="1"/>
</dbReference>
<keyword evidence="7" id="KW-0503">Monooxygenase</keyword>
<dbReference type="InterPro" id="IPR036939">
    <property type="entry name" value="Cu2_ascorb_mOase_N_sf"/>
</dbReference>
<dbReference type="GO" id="GO:0004500">
    <property type="term" value="F:dopamine beta-monooxygenase activity"/>
    <property type="evidence" value="ECO:0007669"/>
    <property type="project" value="InterPro"/>
</dbReference>
<dbReference type="InterPro" id="IPR008977">
    <property type="entry name" value="PHM/PNGase_F_dom_sf"/>
</dbReference>
<evidence type="ECO:0000313" key="14">
    <source>
        <dbReference type="RefSeq" id="XP_028998061.1"/>
    </source>
</evidence>
<dbReference type="Pfam" id="PF03351">
    <property type="entry name" value="DOMON"/>
    <property type="match status" value="1"/>
</dbReference>
<dbReference type="GeneID" id="114850193"/>
<keyword evidence="5" id="KW-0560">Oxidoreductase</keyword>
<protein>
    <submittedName>
        <fullName evidence="14">DBH-like monooxygenase protein 2 homolog</fullName>
    </submittedName>
</protein>
<evidence type="ECO:0000256" key="3">
    <source>
        <dbReference type="ARBA" id="ARBA00010676"/>
    </source>
</evidence>
<comment type="similarity">
    <text evidence="3">Belongs to the copper type II ascorbate-dependent monooxygenase family.</text>
</comment>
<evidence type="ECO:0000256" key="11">
    <source>
        <dbReference type="SAM" id="SignalP"/>
    </source>
</evidence>
<dbReference type="GO" id="GO:0005507">
    <property type="term" value="F:copper ion binding"/>
    <property type="evidence" value="ECO:0007669"/>
    <property type="project" value="InterPro"/>
</dbReference>
<evidence type="ECO:0000256" key="10">
    <source>
        <dbReference type="ARBA" id="ARBA00023180"/>
    </source>
</evidence>
<dbReference type="Gene3D" id="2.60.120.230">
    <property type="match status" value="1"/>
</dbReference>
<feature type="signal peptide" evidence="11">
    <location>
        <begin position="1"/>
        <end position="22"/>
    </location>
</feature>
<dbReference type="InterPro" id="IPR045266">
    <property type="entry name" value="DOH_DOMON"/>
</dbReference>
<keyword evidence="13" id="KW-1185">Reference proteome</keyword>
<proteinExistence type="inferred from homology"/>
<keyword evidence="9" id="KW-1015">Disulfide bond</keyword>
<dbReference type="InterPro" id="IPR028460">
    <property type="entry name" value="Tbh/DBH"/>
</dbReference>
<dbReference type="FunFam" id="2.60.40.1210:FF:000001">
    <property type="entry name" value="Monooxygenase, DBH-like 1, like"/>
    <property type="match status" value="1"/>
</dbReference>
<dbReference type="Pfam" id="PF01082">
    <property type="entry name" value="Cu2_monooxygen"/>
    <property type="match status" value="1"/>
</dbReference>
<evidence type="ECO:0000313" key="13">
    <source>
        <dbReference type="Proteomes" id="UP000515150"/>
    </source>
</evidence>
<dbReference type="GO" id="GO:0042421">
    <property type="term" value="P:norepinephrine biosynthetic process"/>
    <property type="evidence" value="ECO:0007669"/>
    <property type="project" value="TreeGrafter"/>
</dbReference>
<comment type="cofactor">
    <cofactor evidence="1">
        <name>Cu(2+)</name>
        <dbReference type="ChEBI" id="CHEBI:29036"/>
    </cofactor>
</comment>
<dbReference type="PRINTS" id="PR00767">
    <property type="entry name" value="DBMONOXGNASE"/>
</dbReference>
<feature type="domain" description="DOMON" evidence="12">
    <location>
        <begin position="38"/>
        <end position="153"/>
    </location>
</feature>
<dbReference type="CDD" id="cd09631">
    <property type="entry name" value="DOMON_DOH"/>
    <property type="match status" value="1"/>
</dbReference>
<feature type="chain" id="PRO_5027829164" evidence="11">
    <location>
        <begin position="23"/>
        <end position="563"/>
    </location>
</feature>
<dbReference type="KEGG" id="bspl:114850193"/>
<dbReference type="GO" id="GO:0042420">
    <property type="term" value="P:dopamine catabolic process"/>
    <property type="evidence" value="ECO:0007669"/>
    <property type="project" value="TreeGrafter"/>
</dbReference>
<dbReference type="InParanoid" id="A0A6P7LTC4"/>
<dbReference type="AlphaFoldDB" id="A0A6P7LTC4"/>
<reference evidence="14" key="1">
    <citation type="submission" date="2025-08" db="UniProtKB">
        <authorList>
            <consortium name="RefSeq"/>
        </authorList>
    </citation>
    <scope>IDENTIFICATION</scope>
</reference>